<sequence>MQAKDCTLYHGGLKGAEAAFGELAEQYGIREVVYTFEGHKLERERNTVVLSESELQRGDISMELASRMMNRTYYETEKIRRVLQTIFHIVNKGHQVFVVGTILDDNSVKGGTGWAVELAKLFNRPLHVYDQTRRGWFTWKEGAWHEDTPLIRYSTFVGSGTRYLNDDGVAAMAKLFADSFKQG</sequence>
<dbReference type="OrthoDB" id="1334607at2"/>
<dbReference type="EMBL" id="CP021255">
    <property type="protein sequence ID" value="AVD72285.1"/>
    <property type="molecule type" value="Genomic_DNA"/>
</dbReference>
<organism evidence="1 2">
    <name type="scientific">Desulfobulbus oralis</name>
    <dbReference type="NCBI Taxonomy" id="1986146"/>
    <lineage>
        <taxon>Bacteria</taxon>
        <taxon>Pseudomonadati</taxon>
        <taxon>Thermodesulfobacteriota</taxon>
        <taxon>Desulfobulbia</taxon>
        <taxon>Desulfobulbales</taxon>
        <taxon>Desulfobulbaceae</taxon>
        <taxon>Desulfobulbus</taxon>
    </lineage>
</organism>
<accession>A0A2L1GRG6</accession>
<proteinExistence type="predicted"/>
<keyword evidence="2" id="KW-1185">Reference proteome</keyword>
<dbReference type="RefSeq" id="WP_104937489.1">
    <property type="nucleotide sequence ID" value="NZ_CP021255.1"/>
</dbReference>
<dbReference type="KEGG" id="deo:CAY53_07555"/>
<gene>
    <name evidence="1" type="ORF">CAY53_07555</name>
</gene>
<evidence type="ECO:0000313" key="1">
    <source>
        <dbReference type="EMBL" id="AVD72285.1"/>
    </source>
</evidence>
<dbReference type="AlphaFoldDB" id="A0A2L1GRG6"/>
<evidence type="ECO:0000313" key="2">
    <source>
        <dbReference type="Proteomes" id="UP000239867"/>
    </source>
</evidence>
<protein>
    <submittedName>
        <fullName evidence="1">Uncharacterized protein</fullName>
    </submittedName>
</protein>
<name>A0A2L1GRG6_9BACT</name>
<dbReference type="Proteomes" id="UP000239867">
    <property type="component" value="Chromosome"/>
</dbReference>
<reference evidence="1 2" key="1">
    <citation type="journal article" date="2018" name="MBio">
        <title>Insights into the evolution of host association through the isolation and characterization of a novel human periodontal pathobiont, Desulfobulbus oralis.</title>
        <authorList>
            <person name="Cross K.L."/>
            <person name="Chirania P."/>
            <person name="Xiong W."/>
            <person name="Beall C.J."/>
            <person name="Elkins J.G."/>
            <person name="Giannone R.J."/>
            <person name="Griffen A.L."/>
            <person name="Guss A.M."/>
            <person name="Hettich R.L."/>
            <person name="Joshi S.S."/>
            <person name="Mokrzan E.M."/>
            <person name="Martin R.K."/>
            <person name="Zhulin I.B."/>
            <person name="Leys E.J."/>
            <person name="Podar M."/>
        </authorList>
    </citation>
    <scope>NUCLEOTIDE SEQUENCE [LARGE SCALE GENOMIC DNA]</scope>
    <source>
        <strain evidence="1 2">ORNL</strain>
    </source>
</reference>